<dbReference type="EMBL" id="BAAACX010000001">
    <property type="protein sequence ID" value="GAA0373091.1"/>
    <property type="molecule type" value="Genomic_DNA"/>
</dbReference>
<proteinExistence type="predicted"/>
<keyword evidence="2" id="KW-1185">Reference proteome</keyword>
<dbReference type="Pfam" id="PF08863">
    <property type="entry name" value="YolD"/>
    <property type="match status" value="1"/>
</dbReference>
<comment type="caution">
    <text evidence="1">The sequence shown here is derived from an EMBL/GenBank/DDBJ whole genome shotgun (WGS) entry which is preliminary data.</text>
</comment>
<evidence type="ECO:0000313" key="1">
    <source>
        <dbReference type="EMBL" id="GAA0373091.1"/>
    </source>
</evidence>
<reference evidence="2" key="1">
    <citation type="journal article" date="2019" name="Int. J. Syst. Evol. Microbiol.">
        <title>The Global Catalogue of Microorganisms (GCM) 10K type strain sequencing project: providing services to taxonomists for standard genome sequencing and annotation.</title>
        <authorList>
            <consortium name="The Broad Institute Genomics Platform"/>
            <consortium name="The Broad Institute Genome Sequencing Center for Infectious Disease"/>
            <person name="Wu L."/>
            <person name="Ma J."/>
        </authorList>
    </citation>
    <scope>NUCLEOTIDE SEQUENCE [LARGE SCALE GENOMIC DNA]</scope>
    <source>
        <strain evidence="2">JCM 12774</strain>
    </source>
</reference>
<dbReference type="RefSeq" id="WP_379339397.1">
    <property type="nucleotide sequence ID" value="NZ_JBHTLZ010000020.1"/>
</dbReference>
<evidence type="ECO:0000313" key="2">
    <source>
        <dbReference type="Proteomes" id="UP001500340"/>
    </source>
</evidence>
<sequence length="112" mass="13393">MKPNKLTEGSNMMWTSSRMILPEHREAMLRALHEEKRRERPIFDEQFAEQIGRFLAETHRTKTPVNLRMFDPFDDVRVIGIIERLDTLNRRFMVDGEWFRVADIVELGMDTE</sequence>
<name>A0ABP3HNF2_9BACL</name>
<protein>
    <recommendedName>
        <fullName evidence="3">YolD-like protein</fullName>
    </recommendedName>
</protein>
<accession>A0ABP3HNF2</accession>
<evidence type="ECO:0008006" key="3">
    <source>
        <dbReference type="Google" id="ProtNLM"/>
    </source>
</evidence>
<gene>
    <name evidence="1" type="ORF">GCM10008933_00070</name>
</gene>
<dbReference type="InterPro" id="IPR014962">
    <property type="entry name" value="YolD"/>
</dbReference>
<organism evidence="1 2">
    <name type="scientific">Paenibacillus motobuensis</name>
    <dbReference type="NCBI Taxonomy" id="295324"/>
    <lineage>
        <taxon>Bacteria</taxon>
        <taxon>Bacillati</taxon>
        <taxon>Bacillota</taxon>
        <taxon>Bacilli</taxon>
        <taxon>Bacillales</taxon>
        <taxon>Paenibacillaceae</taxon>
        <taxon>Paenibacillus</taxon>
    </lineage>
</organism>
<dbReference type="Proteomes" id="UP001500340">
    <property type="component" value="Unassembled WGS sequence"/>
</dbReference>